<evidence type="ECO:0000256" key="3">
    <source>
        <dbReference type="ARBA" id="ARBA00023239"/>
    </source>
</evidence>
<comment type="caution">
    <text evidence="5">The sequence shown here is derived from an EMBL/GenBank/DDBJ whole genome shotgun (WGS) entry which is preliminary data.</text>
</comment>
<dbReference type="GO" id="GO:0008124">
    <property type="term" value="F:4-alpha-hydroxytetrahydrobiopterin dehydratase activity"/>
    <property type="evidence" value="ECO:0007669"/>
    <property type="project" value="UniProtKB-UniRule"/>
</dbReference>
<comment type="similarity">
    <text evidence="2 4">Belongs to the pterin-4-alpha-carbinolamine dehydratase family.</text>
</comment>
<dbReference type="GeneID" id="94364768"/>
<dbReference type="OrthoDB" id="9794987at2"/>
<dbReference type="EC" id="4.2.1.96" evidence="4"/>
<proteinExistence type="inferred from homology"/>
<evidence type="ECO:0000256" key="1">
    <source>
        <dbReference type="ARBA" id="ARBA00001554"/>
    </source>
</evidence>
<reference evidence="5 6" key="1">
    <citation type="submission" date="2018-05" db="EMBL/GenBank/DDBJ databases">
        <title>Pararhodobacter marina sp. nov., isolated from deep-sea water of the Indian Ocean.</title>
        <authorList>
            <person name="Lai Q.Sr."/>
            <person name="Liu X."/>
            <person name="Shao Z."/>
        </authorList>
    </citation>
    <scope>NUCLEOTIDE SEQUENCE [LARGE SCALE GENOMIC DNA]</scope>
    <source>
        <strain evidence="5 6">CIC4N-9</strain>
    </source>
</reference>
<evidence type="ECO:0000313" key="5">
    <source>
        <dbReference type="EMBL" id="PWE29619.1"/>
    </source>
</evidence>
<evidence type="ECO:0000256" key="4">
    <source>
        <dbReference type="HAMAP-Rule" id="MF_00434"/>
    </source>
</evidence>
<dbReference type="AlphaFoldDB" id="A0A2U2CCN8"/>
<keyword evidence="6" id="KW-1185">Reference proteome</keyword>
<dbReference type="EMBL" id="QEYD01000004">
    <property type="protein sequence ID" value="PWE29619.1"/>
    <property type="molecule type" value="Genomic_DNA"/>
</dbReference>
<organism evidence="5 6">
    <name type="scientific">Pararhodobacter marinus</name>
    <dbReference type="NCBI Taxonomy" id="2184063"/>
    <lineage>
        <taxon>Bacteria</taxon>
        <taxon>Pseudomonadati</taxon>
        <taxon>Pseudomonadota</taxon>
        <taxon>Alphaproteobacteria</taxon>
        <taxon>Rhodobacterales</taxon>
        <taxon>Paracoccaceae</taxon>
        <taxon>Pararhodobacter</taxon>
    </lineage>
</organism>
<dbReference type="GO" id="GO:0006729">
    <property type="term" value="P:tetrahydrobiopterin biosynthetic process"/>
    <property type="evidence" value="ECO:0007669"/>
    <property type="project" value="InterPro"/>
</dbReference>
<dbReference type="SUPFAM" id="SSF55248">
    <property type="entry name" value="PCD-like"/>
    <property type="match status" value="1"/>
</dbReference>
<dbReference type="InterPro" id="IPR001533">
    <property type="entry name" value="Pterin_deHydtase"/>
</dbReference>
<dbReference type="PANTHER" id="PTHR12599:SF0">
    <property type="entry name" value="PTERIN-4-ALPHA-CARBINOLAMINE DEHYDRATASE"/>
    <property type="match status" value="1"/>
</dbReference>
<dbReference type="InterPro" id="IPR036428">
    <property type="entry name" value="PCD_sf"/>
</dbReference>
<keyword evidence="3 4" id="KW-0456">Lyase</keyword>
<sequence length="99" mass="10871">MARPSKLAGRARDEALEALKAAGWTHDAGADTISRSFRFKDFSAAFGWMTRAALAAEKLDHHPDWSNVYNRVEVSLTTHDVKGLTELDVKLAEAMDAAL</sequence>
<accession>A0A2U2CCN8</accession>
<dbReference type="Gene3D" id="3.30.1360.20">
    <property type="entry name" value="Transcriptional coactivator/pterin dehydratase"/>
    <property type="match status" value="1"/>
</dbReference>
<dbReference type="Pfam" id="PF01329">
    <property type="entry name" value="Pterin_4a"/>
    <property type="match status" value="1"/>
</dbReference>
<dbReference type="NCBIfam" id="NF002018">
    <property type="entry name" value="PRK00823.1-3"/>
    <property type="match status" value="1"/>
</dbReference>
<dbReference type="RefSeq" id="WP_109532732.1">
    <property type="nucleotide sequence ID" value="NZ_QEYD01000004.1"/>
</dbReference>
<gene>
    <name evidence="5" type="ORF">C4N9_07695</name>
</gene>
<dbReference type="PANTHER" id="PTHR12599">
    <property type="entry name" value="PTERIN-4-ALPHA-CARBINOLAMINE DEHYDRATASE"/>
    <property type="match status" value="1"/>
</dbReference>
<comment type="catalytic activity">
    <reaction evidence="1 4">
        <text>(4aS,6R)-4a-hydroxy-L-erythro-5,6,7,8-tetrahydrobiopterin = (6R)-L-erythro-6,7-dihydrobiopterin + H2O</text>
        <dbReference type="Rhea" id="RHEA:11920"/>
        <dbReference type="ChEBI" id="CHEBI:15377"/>
        <dbReference type="ChEBI" id="CHEBI:15642"/>
        <dbReference type="ChEBI" id="CHEBI:43120"/>
        <dbReference type="EC" id="4.2.1.96"/>
    </reaction>
</comment>
<evidence type="ECO:0000313" key="6">
    <source>
        <dbReference type="Proteomes" id="UP000244940"/>
    </source>
</evidence>
<evidence type="ECO:0000256" key="2">
    <source>
        <dbReference type="ARBA" id="ARBA00006472"/>
    </source>
</evidence>
<dbReference type="CDD" id="cd00914">
    <property type="entry name" value="PCD_DCoH_subfamily_b"/>
    <property type="match status" value="1"/>
</dbReference>
<dbReference type="HAMAP" id="MF_00434">
    <property type="entry name" value="Pterin_4_alpha"/>
    <property type="match status" value="1"/>
</dbReference>
<dbReference type="Proteomes" id="UP000244940">
    <property type="component" value="Unassembled WGS sequence"/>
</dbReference>
<name>A0A2U2CCN8_9RHOB</name>
<protein>
    <recommendedName>
        <fullName evidence="4">Putative pterin-4-alpha-carbinolamine dehydratase</fullName>
        <shortName evidence="4">PHS</shortName>
        <ecNumber evidence="4">4.2.1.96</ecNumber>
    </recommendedName>
    <alternativeName>
        <fullName evidence="4">4-alpha-hydroxy-tetrahydropterin dehydratase</fullName>
    </alternativeName>
    <alternativeName>
        <fullName evidence="4">Pterin carbinolamine dehydratase</fullName>
        <shortName evidence="4">PCD</shortName>
    </alternativeName>
</protein>